<accession>A0AAV7NW99</accession>
<feature type="region of interest" description="Disordered" evidence="1">
    <location>
        <begin position="1"/>
        <end position="23"/>
    </location>
</feature>
<dbReference type="AlphaFoldDB" id="A0AAV7NW99"/>
<protein>
    <submittedName>
        <fullName evidence="2">Uncharacterized protein</fullName>
    </submittedName>
</protein>
<keyword evidence="3" id="KW-1185">Reference proteome</keyword>
<reference evidence="2" key="1">
    <citation type="journal article" date="2022" name="bioRxiv">
        <title>Sequencing and chromosome-scale assembly of the giantPleurodeles waltlgenome.</title>
        <authorList>
            <person name="Brown T."/>
            <person name="Elewa A."/>
            <person name="Iarovenko S."/>
            <person name="Subramanian E."/>
            <person name="Araus A.J."/>
            <person name="Petzold A."/>
            <person name="Susuki M."/>
            <person name="Suzuki K.-i.T."/>
            <person name="Hayashi T."/>
            <person name="Toyoda A."/>
            <person name="Oliveira C."/>
            <person name="Osipova E."/>
            <person name="Leigh N.D."/>
            <person name="Simon A."/>
            <person name="Yun M.H."/>
        </authorList>
    </citation>
    <scope>NUCLEOTIDE SEQUENCE</scope>
    <source>
        <strain evidence="2">20211129_DDA</strain>
        <tissue evidence="2">Liver</tissue>
    </source>
</reference>
<comment type="caution">
    <text evidence="2">The sequence shown here is derived from an EMBL/GenBank/DDBJ whole genome shotgun (WGS) entry which is preliminary data.</text>
</comment>
<evidence type="ECO:0000256" key="1">
    <source>
        <dbReference type="SAM" id="MobiDB-lite"/>
    </source>
</evidence>
<feature type="compositionally biased region" description="Basic and acidic residues" evidence="1">
    <location>
        <begin position="40"/>
        <end position="55"/>
    </location>
</feature>
<evidence type="ECO:0000313" key="3">
    <source>
        <dbReference type="Proteomes" id="UP001066276"/>
    </source>
</evidence>
<feature type="region of interest" description="Disordered" evidence="1">
    <location>
        <begin position="118"/>
        <end position="146"/>
    </location>
</feature>
<feature type="region of interest" description="Disordered" evidence="1">
    <location>
        <begin position="36"/>
        <end position="67"/>
    </location>
</feature>
<feature type="compositionally biased region" description="Basic and acidic residues" evidence="1">
    <location>
        <begin position="1"/>
        <end position="18"/>
    </location>
</feature>
<name>A0AAV7NW99_PLEWA</name>
<organism evidence="2 3">
    <name type="scientific">Pleurodeles waltl</name>
    <name type="common">Iberian ribbed newt</name>
    <dbReference type="NCBI Taxonomy" id="8319"/>
    <lineage>
        <taxon>Eukaryota</taxon>
        <taxon>Metazoa</taxon>
        <taxon>Chordata</taxon>
        <taxon>Craniata</taxon>
        <taxon>Vertebrata</taxon>
        <taxon>Euteleostomi</taxon>
        <taxon>Amphibia</taxon>
        <taxon>Batrachia</taxon>
        <taxon>Caudata</taxon>
        <taxon>Salamandroidea</taxon>
        <taxon>Salamandridae</taxon>
        <taxon>Pleurodelinae</taxon>
        <taxon>Pleurodeles</taxon>
    </lineage>
</organism>
<proteinExistence type="predicted"/>
<dbReference type="Proteomes" id="UP001066276">
    <property type="component" value="Chromosome 8"/>
</dbReference>
<evidence type="ECO:0000313" key="2">
    <source>
        <dbReference type="EMBL" id="KAJ1120166.1"/>
    </source>
</evidence>
<gene>
    <name evidence="2" type="ORF">NDU88_008341</name>
</gene>
<sequence>MRGQFREDLANDPGHDSLPDQEQVICERRQALPIAAAMSEQDRGSELDYETDKSISDNGSSTIWKSPEPPVVAAWERSMLNEVQAESVALHREDTRGLRKYSIANYWDTILHDLQSTHSYEPGGSAEMEMRDADTQAGATDHNHWP</sequence>
<dbReference type="EMBL" id="JANPWB010000012">
    <property type="protein sequence ID" value="KAJ1120166.1"/>
    <property type="molecule type" value="Genomic_DNA"/>
</dbReference>